<dbReference type="GO" id="GO:0003677">
    <property type="term" value="F:DNA binding"/>
    <property type="evidence" value="ECO:0007669"/>
    <property type="project" value="UniProtKB-KW"/>
</dbReference>
<name>A0A6A7G7J1_9CRUS</name>
<dbReference type="GO" id="GO:0005634">
    <property type="term" value="C:nucleus"/>
    <property type="evidence" value="ECO:0007669"/>
    <property type="project" value="UniProtKB-SubCell"/>
</dbReference>
<accession>A0A6A7G7J1</accession>
<dbReference type="InterPro" id="IPR036638">
    <property type="entry name" value="HLH_DNA-bd_sf"/>
</dbReference>
<feature type="region of interest" description="Disordered" evidence="6">
    <location>
        <begin position="370"/>
        <end position="401"/>
    </location>
</feature>
<evidence type="ECO:0000256" key="1">
    <source>
        <dbReference type="ARBA" id="ARBA00004123"/>
    </source>
</evidence>
<evidence type="ECO:0000259" key="8">
    <source>
        <dbReference type="PROSITE" id="PS51054"/>
    </source>
</evidence>
<feature type="domain" description="BHLH" evidence="7">
    <location>
        <begin position="16"/>
        <end position="73"/>
    </location>
</feature>
<dbReference type="InterPro" id="IPR050370">
    <property type="entry name" value="HES_HEY"/>
</dbReference>
<reference evidence="9" key="1">
    <citation type="submission" date="2017-11" db="EMBL/GenBank/DDBJ databases">
        <title>The sensing device of the deep-sea amphipod.</title>
        <authorList>
            <person name="Kobayashi H."/>
            <person name="Nagahama T."/>
            <person name="Arai W."/>
            <person name="Sasagawa Y."/>
            <person name="Umeda M."/>
            <person name="Hayashi T."/>
            <person name="Nikaido I."/>
            <person name="Watanabe H."/>
            <person name="Oguri K."/>
            <person name="Kitazato H."/>
            <person name="Fujioka K."/>
            <person name="Kido Y."/>
            <person name="Takami H."/>
        </authorList>
    </citation>
    <scope>NUCLEOTIDE SEQUENCE</scope>
    <source>
        <tissue evidence="9">Whole body</tissue>
    </source>
</reference>
<evidence type="ECO:0000259" key="7">
    <source>
        <dbReference type="PROSITE" id="PS50888"/>
    </source>
</evidence>
<dbReference type="PROSITE" id="PS50888">
    <property type="entry name" value="BHLH"/>
    <property type="match status" value="1"/>
</dbReference>
<protein>
    <submittedName>
        <fullName evidence="9">Enhancer of split mbeta protein-like</fullName>
    </submittedName>
</protein>
<evidence type="ECO:0000256" key="6">
    <source>
        <dbReference type="SAM" id="MobiDB-lite"/>
    </source>
</evidence>
<dbReference type="InterPro" id="IPR003650">
    <property type="entry name" value="Orange_dom"/>
</dbReference>
<feature type="domain" description="Orange" evidence="8">
    <location>
        <begin position="97"/>
        <end position="129"/>
    </location>
</feature>
<sequence length="401" mass="44584">MVSSINVETASRSDQYKRVMKPLLERKRRARINRCLDELRDLLVSVLQAEGEAVTRLEKADILELTVRHVRRLSQRRRLALPTPGVKHQDREDVVKFQEGFVAAAQQVQNFLLSSNLEPTVSSRLISHLSSYATSITPPPPTTTPASNPPSNVHPQSAQRSNHPVAPAPHQPAPQSAPAHPPVHHQQPSAPQFVVNNHTSPNAPPIQYAVPQQNKPQQPIQQQHHIRPVSTNTLMPPAVSSSNKSIVHPSLQQQPLIDLSNRPSPANNVSAPIIRDVKYEDRKIAPSPFIDVVSTENDFHSQHKINTQNIKLESSVRNNPITNNSRVTVQLQAKVVASISVSEAHIRTAQSDSFKNHMYALATQHRQVLSAERSSTPAFPQDLSMKKPINPDDGSPSWRPW</sequence>
<feature type="compositionally biased region" description="Low complexity" evidence="6">
    <location>
        <begin position="173"/>
        <end position="192"/>
    </location>
</feature>
<feature type="region of interest" description="Disordered" evidence="6">
    <location>
        <begin position="134"/>
        <end position="224"/>
    </location>
</feature>
<keyword evidence="2" id="KW-0805">Transcription regulation</keyword>
<feature type="compositionally biased region" description="Polar residues" evidence="6">
    <location>
        <begin position="153"/>
        <end position="162"/>
    </location>
</feature>
<dbReference type="InterPro" id="IPR011598">
    <property type="entry name" value="bHLH_dom"/>
</dbReference>
<organism evidence="9">
    <name type="scientific">Hirondellea gigas</name>
    <dbReference type="NCBI Taxonomy" id="1518452"/>
    <lineage>
        <taxon>Eukaryota</taxon>
        <taxon>Metazoa</taxon>
        <taxon>Ecdysozoa</taxon>
        <taxon>Arthropoda</taxon>
        <taxon>Crustacea</taxon>
        <taxon>Multicrustacea</taxon>
        <taxon>Malacostraca</taxon>
        <taxon>Eumalacostraca</taxon>
        <taxon>Peracarida</taxon>
        <taxon>Amphipoda</taxon>
        <taxon>Amphilochidea</taxon>
        <taxon>Lysianassida</taxon>
        <taxon>Lysianassidira</taxon>
        <taxon>Lysianassoidea</taxon>
        <taxon>Lysianassidae</taxon>
        <taxon>Hirondellea</taxon>
    </lineage>
</organism>
<proteinExistence type="evidence at transcript level"/>
<keyword evidence="4" id="KW-0804">Transcription</keyword>
<evidence type="ECO:0000313" key="9">
    <source>
        <dbReference type="EMBL" id="LAC26374.1"/>
    </source>
</evidence>
<dbReference type="CDD" id="cd19741">
    <property type="entry name" value="bHLH-O_ESMB_like"/>
    <property type="match status" value="1"/>
</dbReference>
<dbReference type="EMBL" id="IACT01007255">
    <property type="protein sequence ID" value="LAC26374.1"/>
    <property type="molecule type" value="mRNA"/>
</dbReference>
<dbReference type="Gene3D" id="4.10.280.10">
    <property type="entry name" value="Helix-loop-helix DNA-binding domain"/>
    <property type="match status" value="1"/>
</dbReference>
<dbReference type="PANTHER" id="PTHR10985">
    <property type="entry name" value="BASIC HELIX-LOOP-HELIX TRANSCRIPTION FACTOR, HES-RELATED"/>
    <property type="match status" value="1"/>
</dbReference>
<dbReference type="GO" id="GO:0046983">
    <property type="term" value="F:protein dimerization activity"/>
    <property type="evidence" value="ECO:0007669"/>
    <property type="project" value="InterPro"/>
</dbReference>
<dbReference type="PROSITE" id="PS51054">
    <property type="entry name" value="ORANGE"/>
    <property type="match status" value="1"/>
</dbReference>
<dbReference type="SUPFAM" id="SSF47459">
    <property type="entry name" value="HLH, helix-loop-helix DNA-binding domain"/>
    <property type="match status" value="1"/>
</dbReference>
<dbReference type="AlphaFoldDB" id="A0A6A7G7J1"/>
<evidence type="ECO:0000256" key="3">
    <source>
        <dbReference type="ARBA" id="ARBA00023125"/>
    </source>
</evidence>
<comment type="subcellular location">
    <subcellularLocation>
        <location evidence="1">Nucleus</location>
    </subcellularLocation>
</comment>
<keyword evidence="3" id="KW-0238">DNA-binding</keyword>
<dbReference type="GO" id="GO:0006355">
    <property type="term" value="P:regulation of DNA-templated transcription"/>
    <property type="evidence" value="ECO:0007669"/>
    <property type="project" value="InterPro"/>
</dbReference>
<dbReference type="Pfam" id="PF07527">
    <property type="entry name" value="Hairy_orange"/>
    <property type="match status" value="1"/>
</dbReference>
<dbReference type="SMART" id="SM00511">
    <property type="entry name" value="ORANGE"/>
    <property type="match status" value="1"/>
</dbReference>
<evidence type="ECO:0000256" key="5">
    <source>
        <dbReference type="ARBA" id="ARBA00023242"/>
    </source>
</evidence>
<dbReference type="SMART" id="SM00353">
    <property type="entry name" value="HLH"/>
    <property type="match status" value="1"/>
</dbReference>
<evidence type="ECO:0000256" key="2">
    <source>
        <dbReference type="ARBA" id="ARBA00023015"/>
    </source>
</evidence>
<dbReference type="Pfam" id="PF00010">
    <property type="entry name" value="HLH"/>
    <property type="match status" value="1"/>
</dbReference>
<feature type="compositionally biased region" description="Low complexity" evidence="6">
    <location>
        <begin position="211"/>
        <end position="223"/>
    </location>
</feature>
<evidence type="ECO:0000256" key="4">
    <source>
        <dbReference type="ARBA" id="ARBA00023163"/>
    </source>
</evidence>
<keyword evidence="5" id="KW-0539">Nucleus</keyword>